<dbReference type="Gene3D" id="3.10.28.10">
    <property type="entry name" value="Homing endonucleases"/>
    <property type="match status" value="1"/>
</dbReference>
<comment type="function">
    <text evidence="1">Mitochondrial DNA endonuclease involved in intron homing.</text>
</comment>
<keyword evidence="3" id="KW-0378">Hydrolase</keyword>
<accession>A0A386TY17</accession>
<evidence type="ECO:0000259" key="2">
    <source>
        <dbReference type="Pfam" id="PF00961"/>
    </source>
</evidence>
<evidence type="ECO:0000313" key="3">
    <source>
        <dbReference type="EMBL" id="AYE93113.1"/>
    </source>
</evidence>
<geneLocation type="mitochondrion" evidence="3"/>
<dbReference type="AlphaFoldDB" id="A0A386TY17"/>
<dbReference type="OrthoDB" id="10264910at2759"/>
<dbReference type="GO" id="GO:0004519">
    <property type="term" value="F:endonuclease activity"/>
    <property type="evidence" value="ECO:0007669"/>
    <property type="project" value="UniProtKB-KW"/>
</dbReference>
<organism evidence="3">
    <name type="scientific">Blastosporella zonata</name>
    <dbReference type="NCBI Taxonomy" id="530045"/>
    <lineage>
        <taxon>Eukaryota</taxon>
        <taxon>Fungi</taxon>
        <taxon>Dikarya</taxon>
        <taxon>Basidiomycota</taxon>
        <taxon>Agaricomycotina</taxon>
        <taxon>Agaricomycetes</taxon>
        <taxon>Agaricomycetidae</taxon>
        <taxon>Agaricales</taxon>
        <taxon>Tricholomatineae</taxon>
        <taxon>Lyophyllaceae</taxon>
        <taxon>Blastosporella</taxon>
    </lineage>
</organism>
<dbReference type="GO" id="GO:0005739">
    <property type="term" value="C:mitochondrion"/>
    <property type="evidence" value="ECO:0007669"/>
    <property type="project" value="UniProtKB-ARBA"/>
</dbReference>
<protein>
    <submittedName>
        <fullName evidence="3">LAGLIDADG homing endonuclease</fullName>
    </submittedName>
</protein>
<dbReference type="Pfam" id="PF00961">
    <property type="entry name" value="LAGLIDADG_1"/>
    <property type="match status" value="1"/>
</dbReference>
<sequence length="207" mass="24601">MGNSIELRFTSKKTLCNIIQLINGKFRTPKIEQLYKLIDWMNKNHSMNINKLPLNDSSIFKDSWLSGFIDADGSFYIRNSIKQIICKFALEQRMIYPKTNESYNLILNKICLALTVKLQTRIRLNIKNSYYIIRVENQNSIKLLIKYLDTYPLLSSKQLDYLCWKIVFNEIINKNHRTVEGRKIVYEQKSQMNASRTSFNWDHLKKF</sequence>
<keyword evidence="3" id="KW-0540">Nuclease</keyword>
<gene>
    <name evidence="3" type="ORF">C0991_000050</name>
</gene>
<dbReference type="InterPro" id="IPR027434">
    <property type="entry name" value="Homing_endonucl"/>
</dbReference>
<dbReference type="EMBL" id="MH725792">
    <property type="protein sequence ID" value="AYE93113.1"/>
    <property type="molecule type" value="Genomic_DNA"/>
</dbReference>
<keyword evidence="3" id="KW-0496">Mitochondrion</keyword>
<keyword evidence="3" id="KW-0255">Endonuclease</keyword>
<reference evidence="3" key="1">
    <citation type="submission" date="2018-08" db="EMBL/GenBank/DDBJ databases">
        <title>Comparative mitochondrial genomics of the basidiomycete Termitomyces.</title>
        <authorList>
            <person name="Nieuwenhuis M."/>
        </authorList>
    </citation>
    <scope>NUCLEOTIDE SEQUENCE</scope>
    <source>
        <strain evidence="3">Bzo6</strain>
    </source>
</reference>
<dbReference type="SUPFAM" id="SSF55608">
    <property type="entry name" value="Homing endonucleases"/>
    <property type="match status" value="2"/>
</dbReference>
<dbReference type="InterPro" id="IPR004860">
    <property type="entry name" value="LAGLIDADG_dom"/>
</dbReference>
<dbReference type="PANTHER" id="PTHR36181:SF6">
    <property type="entry name" value="INTRON-ENCODED LAGLIDADG ENDONUCLEASE FAMILY PROTEIN"/>
    <property type="match status" value="1"/>
</dbReference>
<name>A0A386TY17_9AGAR</name>
<proteinExistence type="predicted"/>
<feature type="domain" description="Homing endonuclease LAGLIDADG" evidence="2">
    <location>
        <begin position="65"/>
        <end position="167"/>
    </location>
</feature>
<evidence type="ECO:0000256" key="1">
    <source>
        <dbReference type="ARBA" id="ARBA00002670"/>
    </source>
</evidence>
<dbReference type="PANTHER" id="PTHR36181">
    <property type="entry name" value="INTRON-ENCODED ENDONUCLEASE AI3-RELATED"/>
    <property type="match status" value="1"/>
</dbReference>
<dbReference type="InterPro" id="IPR051289">
    <property type="entry name" value="LAGLIDADG_Endonuclease"/>
</dbReference>